<dbReference type="RefSeq" id="WP_109333575.1">
    <property type="nucleotide sequence ID" value="NZ_CP029358.1"/>
</dbReference>
<keyword evidence="1" id="KW-0472">Membrane</keyword>
<sequence length="650" mass="70480">MRYRRDVDGLRTVAVVPVILSHAGIPLFGGGFVGVDVFFVISGFLITALIAEEIREGRFSLLSFYERRVRRILPALAAVLLVSWLLAAAILLPNDFREFAGSVVAAALSVSNIFFWRQSGYFDDQAVFKPLLHTWSLAVEEQFYILFPLLLLLVWRFAKGRWSVALLPVLAASFALAVWGVAHKPDAAFFLAPTRAWELLLGALLAVGAVPPLRSRILAEGAGLLGLGLIGWSVLTFHGAMEFPGINALYPCLGAALLIHSGTRDTAAARLLSTRPMVFTGRISYSLYLWHWPLLVFAGYLAFRPLTGWETAGVIAATVLLSVLSWRYVEQPFRRGAPLLPGRRVFAGAAAALLLACLAGAHGLTTGGWTGRFAPQVAEVSAVAGMRDPEALACQDRRPADIAQGRLCVIGAPEAQETWLYWGDSHAIAFQHLYDEALRATGRKALVVGYNGCAPLFGIHRADYPLPCHAVAEAVKALIGRTGIRTVVMTAFWTGYYHDTVQSDGSGADTAAVLDAAVARTLRDLAGQGVRVHLADPVPGARHNAPRAMAASLAWHRPIDGGFTAAEYQERNRRLLAAIEQNGASLHARLSLWRRLCGEGTCRYGEDGLPLYFDDNHPAKGRFAFAREDIRRFVAGGSALAAKQDSAKPE</sequence>
<dbReference type="AlphaFoldDB" id="A0A2S2CZI9"/>
<dbReference type="Proteomes" id="UP000245629">
    <property type="component" value="Plasmid unnamed3"/>
</dbReference>
<feature type="transmembrane region" description="Helical" evidence="1">
    <location>
        <begin position="72"/>
        <end position="92"/>
    </location>
</feature>
<evidence type="ECO:0000259" key="2">
    <source>
        <dbReference type="Pfam" id="PF01757"/>
    </source>
</evidence>
<dbReference type="InterPro" id="IPR043968">
    <property type="entry name" value="SGNH"/>
</dbReference>
<keyword evidence="1" id="KW-1133">Transmembrane helix</keyword>
<gene>
    <name evidence="4" type="ORF">DEW08_27920</name>
</gene>
<geneLocation type="plasmid" evidence="4 5">
    <name>unnamed3</name>
</geneLocation>
<feature type="transmembrane region" description="Helical" evidence="1">
    <location>
        <begin position="345"/>
        <end position="364"/>
    </location>
</feature>
<feature type="transmembrane region" description="Helical" evidence="1">
    <location>
        <begin position="283"/>
        <end position="303"/>
    </location>
</feature>
<evidence type="ECO:0000313" key="5">
    <source>
        <dbReference type="Proteomes" id="UP000245629"/>
    </source>
</evidence>
<feature type="transmembrane region" description="Helical" evidence="1">
    <location>
        <begin position="188"/>
        <end position="210"/>
    </location>
</feature>
<dbReference type="GO" id="GO:0009103">
    <property type="term" value="P:lipopolysaccharide biosynthetic process"/>
    <property type="evidence" value="ECO:0007669"/>
    <property type="project" value="TreeGrafter"/>
</dbReference>
<evidence type="ECO:0000313" key="4">
    <source>
        <dbReference type="EMBL" id="AWK89858.1"/>
    </source>
</evidence>
<evidence type="ECO:0000259" key="3">
    <source>
        <dbReference type="Pfam" id="PF19040"/>
    </source>
</evidence>
<evidence type="ECO:0000256" key="1">
    <source>
        <dbReference type="SAM" id="Phobius"/>
    </source>
</evidence>
<dbReference type="GO" id="GO:0016020">
    <property type="term" value="C:membrane"/>
    <property type="evidence" value="ECO:0007669"/>
    <property type="project" value="TreeGrafter"/>
</dbReference>
<accession>A0A2S2CZI9</accession>
<dbReference type="PANTHER" id="PTHR23028">
    <property type="entry name" value="ACETYLTRANSFERASE"/>
    <property type="match status" value="1"/>
</dbReference>
<keyword evidence="5" id="KW-1185">Reference proteome</keyword>
<name>A0A2S2CZI9_9PROT</name>
<dbReference type="Pfam" id="PF19040">
    <property type="entry name" value="SGNH"/>
    <property type="match status" value="1"/>
</dbReference>
<protein>
    <submittedName>
        <fullName evidence="4">Acyltransferase</fullName>
    </submittedName>
</protein>
<dbReference type="GO" id="GO:0016747">
    <property type="term" value="F:acyltransferase activity, transferring groups other than amino-acyl groups"/>
    <property type="evidence" value="ECO:0007669"/>
    <property type="project" value="InterPro"/>
</dbReference>
<dbReference type="EMBL" id="CP029358">
    <property type="protein sequence ID" value="AWK89858.1"/>
    <property type="molecule type" value="Genomic_DNA"/>
</dbReference>
<feature type="transmembrane region" description="Helical" evidence="1">
    <location>
        <begin position="142"/>
        <end position="158"/>
    </location>
</feature>
<dbReference type="PANTHER" id="PTHR23028:SF53">
    <property type="entry name" value="ACYL_TRANSF_3 DOMAIN-CONTAINING PROTEIN"/>
    <property type="match status" value="1"/>
</dbReference>
<feature type="transmembrane region" description="Helical" evidence="1">
    <location>
        <begin position="243"/>
        <end position="262"/>
    </location>
</feature>
<feature type="domain" description="SGNH" evidence="3">
    <location>
        <begin position="402"/>
        <end position="618"/>
    </location>
</feature>
<feature type="transmembrane region" description="Helical" evidence="1">
    <location>
        <begin position="7"/>
        <end position="25"/>
    </location>
</feature>
<keyword evidence="1" id="KW-0812">Transmembrane</keyword>
<keyword evidence="4" id="KW-0808">Transferase</keyword>
<dbReference type="InterPro" id="IPR050879">
    <property type="entry name" value="Acyltransferase_3"/>
</dbReference>
<feature type="transmembrane region" description="Helical" evidence="1">
    <location>
        <begin position="309"/>
        <end position="329"/>
    </location>
</feature>
<dbReference type="InterPro" id="IPR002656">
    <property type="entry name" value="Acyl_transf_3_dom"/>
</dbReference>
<feature type="transmembrane region" description="Helical" evidence="1">
    <location>
        <begin position="165"/>
        <end position="182"/>
    </location>
</feature>
<dbReference type="OrthoDB" id="9796461at2"/>
<reference evidence="5" key="1">
    <citation type="submission" date="2018-05" db="EMBL/GenBank/DDBJ databases">
        <title>Azospirillum thermophila sp. nov., a novel isolated from hot spring.</title>
        <authorList>
            <person name="Zhao Z."/>
        </authorList>
    </citation>
    <scope>NUCLEOTIDE SEQUENCE [LARGE SCALE GENOMIC DNA]</scope>
    <source>
        <strain evidence="5">CFH 70021</strain>
        <plasmid evidence="5">unnamed3</plasmid>
    </source>
</reference>
<keyword evidence="4" id="KW-0614">Plasmid</keyword>
<feature type="transmembrane region" description="Helical" evidence="1">
    <location>
        <begin position="217"/>
        <end position="237"/>
    </location>
</feature>
<keyword evidence="4" id="KW-0012">Acyltransferase</keyword>
<feature type="domain" description="Acyltransferase 3" evidence="2">
    <location>
        <begin position="6"/>
        <end position="326"/>
    </location>
</feature>
<organism evidence="4 5">
    <name type="scientific">Azospirillum thermophilum</name>
    <dbReference type="NCBI Taxonomy" id="2202148"/>
    <lineage>
        <taxon>Bacteria</taxon>
        <taxon>Pseudomonadati</taxon>
        <taxon>Pseudomonadota</taxon>
        <taxon>Alphaproteobacteria</taxon>
        <taxon>Rhodospirillales</taxon>
        <taxon>Azospirillaceae</taxon>
        <taxon>Azospirillum</taxon>
    </lineage>
</organism>
<dbReference type="Pfam" id="PF01757">
    <property type="entry name" value="Acyl_transf_3"/>
    <property type="match status" value="1"/>
</dbReference>
<dbReference type="KEGG" id="azz:DEW08_27920"/>
<proteinExistence type="predicted"/>